<proteinExistence type="predicted"/>
<keyword evidence="2" id="KW-0472">Membrane</keyword>
<feature type="compositionally biased region" description="Polar residues" evidence="1">
    <location>
        <begin position="331"/>
        <end position="343"/>
    </location>
</feature>
<dbReference type="EMBL" id="QOHR01000040">
    <property type="protein sequence ID" value="REC53978.1"/>
    <property type="molecule type" value="Genomic_DNA"/>
</dbReference>
<evidence type="ECO:0000313" key="4">
    <source>
        <dbReference type="Proteomes" id="UP000257131"/>
    </source>
</evidence>
<feature type="transmembrane region" description="Helical" evidence="2">
    <location>
        <begin position="30"/>
        <end position="51"/>
    </location>
</feature>
<evidence type="ECO:0000313" key="3">
    <source>
        <dbReference type="EMBL" id="REC53978.1"/>
    </source>
</evidence>
<sequence length="351" mass="37904">MGLDRAFFIGAFVVGVVGGIALKVSSVHPFAAAGFSATVLVGYAFLTWSSGRLRLEPEAVGDNCYYLGFLFTLASLAVTLWQVAEPPPGTTQAELLPGIISGFGVALSSTIVGVFLRVLMMQMRPDFVADEHEARTSLSAAMRDFRGQLSASNRDMKTFTVESIQQAKERDERIRASTEEFVRDAQKQLVEMQQETLKTLNQSASEALAGISREAEQAFGQTARSMDETLKAVSATLDGLQDKVSSLESGISQSERVIRGFTADVDRLQTEIQSVVNSFGAVVEDTDGGVKKFSANLSRAATRIETKTIPALEALEARLDKMPSLAGPWDTSRSASVGRTEQPMTDKAETK</sequence>
<keyword evidence="4" id="KW-1185">Reference proteome</keyword>
<keyword evidence="2" id="KW-1133">Transmembrane helix</keyword>
<gene>
    <name evidence="3" type="ORF">DRV84_14395</name>
</gene>
<feature type="transmembrane region" description="Helical" evidence="2">
    <location>
        <begin position="95"/>
        <end position="116"/>
    </location>
</feature>
<evidence type="ECO:0000256" key="2">
    <source>
        <dbReference type="SAM" id="Phobius"/>
    </source>
</evidence>
<keyword evidence="2" id="KW-0812">Transmembrane</keyword>
<comment type="caution">
    <text evidence="3">The sequence shown here is derived from an EMBL/GenBank/DDBJ whole genome shotgun (WGS) entry which is preliminary data.</text>
</comment>
<accession>A0A3D9BKE2</accession>
<dbReference type="RefSeq" id="WP_115981941.1">
    <property type="nucleotide sequence ID" value="NZ_QOHR01000040.1"/>
</dbReference>
<organism evidence="3 4">
    <name type="scientific">Rhodosalinus sediminis</name>
    <dbReference type="NCBI Taxonomy" id="1940533"/>
    <lineage>
        <taxon>Bacteria</taxon>
        <taxon>Pseudomonadati</taxon>
        <taxon>Pseudomonadota</taxon>
        <taxon>Alphaproteobacteria</taxon>
        <taxon>Rhodobacterales</taxon>
        <taxon>Paracoccaceae</taxon>
        <taxon>Rhodosalinus</taxon>
    </lineage>
</organism>
<protein>
    <submittedName>
        <fullName evidence="3">Uncharacterized protein</fullName>
    </submittedName>
</protein>
<evidence type="ECO:0000256" key="1">
    <source>
        <dbReference type="SAM" id="MobiDB-lite"/>
    </source>
</evidence>
<reference evidence="3 4" key="1">
    <citation type="journal article" date="2017" name="Int. J. Syst. Evol. Microbiol.">
        <title>Rhodosalinus sediminis gen. nov., sp. nov., isolated from marine saltern.</title>
        <authorList>
            <person name="Guo L.Y."/>
            <person name="Ling S.K."/>
            <person name="Li C.M."/>
            <person name="Chen G.J."/>
            <person name="Du Z.J."/>
        </authorList>
    </citation>
    <scope>NUCLEOTIDE SEQUENCE [LARGE SCALE GENOMIC DNA]</scope>
    <source>
        <strain evidence="3 4">WDN1C137</strain>
    </source>
</reference>
<dbReference type="AlphaFoldDB" id="A0A3D9BKE2"/>
<feature type="region of interest" description="Disordered" evidence="1">
    <location>
        <begin position="324"/>
        <end position="351"/>
    </location>
</feature>
<feature type="transmembrane region" description="Helical" evidence="2">
    <location>
        <begin position="7"/>
        <end position="24"/>
    </location>
</feature>
<name>A0A3D9BKE2_9RHOB</name>
<dbReference type="OrthoDB" id="7539266at2"/>
<dbReference type="Proteomes" id="UP000257131">
    <property type="component" value="Unassembled WGS sequence"/>
</dbReference>
<feature type="transmembrane region" description="Helical" evidence="2">
    <location>
        <begin position="63"/>
        <end position="83"/>
    </location>
</feature>